<dbReference type="HOGENOM" id="CLU_010858_0_0_11"/>
<organism evidence="5 6">
    <name type="scientific">Dermacoccus nishinomiyaensis</name>
    <dbReference type="NCBI Taxonomy" id="1274"/>
    <lineage>
        <taxon>Bacteria</taxon>
        <taxon>Bacillati</taxon>
        <taxon>Actinomycetota</taxon>
        <taxon>Actinomycetes</taxon>
        <taxon>Micrococcales</taxon>
        <taxon>Dermacoccaceae</taxon>
        <taxon>Dermacoccus</taxon>
    </lineage>
</organism>
<feature type="compositionally biased region" description="Basic and acidic residues" evidence="1">
    <location>
        <begin position="46"/>
        <end position="55"/>
    </location>
</feature>
<dbReference type="PANTHER" id="PTHR41775">
    <property type="entry name" value="SECRETED PROTEIN-RELATED"/>
    <property type="match status" value="1"/>
</dbReference>
<dbReference type="EMBL" id="CP008889">
    <property type="protein sequence ID" value="AIF41018.1"/>
    <property type="molecule type" value="Genomic_DNA"/>
</dbReference>
<feature type="region of interest" description="Disordered" evidence="1">
    <location>
        <begin position="31"/>
        <end position="55"/>
    </location>
</feature>
<protein>
    <submittedName>
        <fullName evidence="5">Protease</fullName>
    </submittedName>
</protein>
<dbReference type="SUPFAM" id="SSF55486">
    <property type="entry name" value="Metalloproteases ('zincins'), catalytic domain"/>
    <property type="match status" value="1"/>
</dbReference>
<feature type="domain" description="Immune inhibitor A-like metallopeptidase VEG" evidence="4">
    <location>
        <begin position="602"/>
        <end position="768"/>
    </location>
</feature>
<dbReference type="Pfam" id="PF05547">
    <property type="entry name" value="Peptidase_M6"/>
    <property type="match status" value="1"/>
</dbReference>
<feature type="domain" description="Peptidase M6-like" evidence="3">
    <location>
        <begin position="104"/>
        <end position="410"/>
    </location>
</feature>
<dbReference type="OrthoDB" id="275270at2"/>
<dbReference type="Gene3D" id="3.40.390.10">
    <property type="entry name" value="Collagenase (Catalytic Domain)"/>
    <property type="match status" value="1"/>
</dbReference>
<dbReference type="GO" id="GO:0008237">
    <property type="term" value="F:metallopeptidase activity"/>
    <property type="evidence" value="ECO:0007669"/>
    <property type="project" value="InterPro"/>
</dbReference>
<accession>A0A075JLV2</accession>
<sequence length="773" mass="84031">MTHRRSNTPRMAAALVGTVTAFGLIAAPVASANNAPPAGEGQTRVGKSDDRPNPLAEKKADLRDAAVSALVTGKAATKKVNGKRVIEVKGKDKKGKTKPRYVQYDVNQKANILSFLVEFGDQTKPAAGGAPGPLHNKIAQPDRKMDGGATDNNSTIWKADFNRQHYFDMMFGSSESFKDFYSKQSNGRFDVEGDVSDWVKVPFNEARYGHNPVSGDGTSEAEGSWSFIADSATAWVNAQKAAGKSDAQIKAYLQSFDKWDRYDYDGDGNFDEPDGYIDHFQAIHAGEGEEAGGGAQGDDAIWSHRWYAYQNLAGKAGPSQNKLGGVPLGDTGLWIGDYTTEPENGGLGVFTHEFGHDLGLPDLYDTTNKAQNDVSYWSLMSAGSWLGDGKTDIGSRPGYMGPWEKLQLGWLDATKVSYGKSKKVQIGPSDRDSATLGQAALINLPDKTITTTYNKPQSGANEWWGGSADNLNSTLTRSIDLTGKKSASVTTAAWYDTEEGYDFFYGEVSTDGGATWAQVGKEVSGEKKNWSDLTYDLSAYAGKKVDFRFRYASDGGVHGAGPFLDDIRIVADGATLLSDDVEKGTNGWVAKGFTLSSGTTSEKKTHYYLAENRQYNGYDRYLKTGPYNFGYLKQQAERVEHFAFQPGVLMWYVDNEYANNNVSEHPGHGQVLPIDSHAQAMKWKDGTLVSNKLQPWDAVFGSSSMPSLTLHRNGDATTFPKSKGVSTFDDTKATNYYDASNPTGSTLTAGSGVQVTVRGVSKDKAHLDVLFRR</sequence>
<dbReference type="KEGG" id="dni:HX89_08760"/>
<dbReference type="InterPro" id="IPR048665">
    <property type="entry name" value="InhA-like_VEG"/>
</dbReference>
<evidence type="ECO:0000313" key="5">
    <source>
        <dbReference type="EMBL" id="AIF41018.1"/>
    </source>
</evidence>
<dbReference type="Proteomes" id="UP000027986">
    <property type="component" value="Chromosome"/>
</dbReference>
<reference evidence="5 6" key="1">
    <citation type="submission" date="2014-07" db="EMBL/GenBank/DDBJ databases">
        <title>Genome Sequencing of Dermacoccus nishinomiyaensis.</title>
        <authorList>
            <person name="Hong K.W."/>
            <person name="Chan K.G."/>
        </authorList>
    </citation>
    <scope>NUCLEOTIDE SEQUENCE [LARGE SCALE GENOMIC DNA]</scope>
    <source>
        <strain evidence="5 6">M25</strain>
    </source>
</reference>
<feature type="chain" id="PRO_5001706409" evidence="2">
    <location>
        <begin position="33"/>
        <end position="773"/>
    </location>
</feature>
<keyword evidence="5" id="KW-0378">Hydrolase</keyword>
<dbReference type="eggNOG" id="COG4412">
    <property type="taxonomic scope" value="Bacteria"/>
</dbReference>
<dbReference type="RefSeq" id="WP_006944302.1">
    <property type="nucleotide sequence ID" value="NZ_CP008889.1"/>
</dbReference>
<dbReference type="InterPro" id="IPR012300">
    <property type="entry name" value="Pept_M6_InhA"/>
</dbReference>
<feature type="signal peptide" evidence="2">
    <location>
        <begin position="1"/>
        <end position="32"/>
    </location>
</feature>
<evidence type="ECO:0000259" key="3">
    <source>
        <dbReference type="Pfam" id="PF05547"/>
    </source>
</evidence>
<evidence type="ECO:0000256" key="1">
    <source>
        <dbReference type="SAM" id="MobiDB-lite"/>
    </source>
</evidence>
<evidence type="ECO:0000256" key="2">
    <source>
        <dbReference type="SAM" id="SignalP"/>
    </source>
</evidence>
<dbReference type="InterPro" id="IPR008757">
    <property type="entry name" value="Peptidase_M6-like_domain"/>
</dbReference>
<dbReference type="NCBIfam" id="TIGR03296">
    <property type="entry name" value="M6dom_TIGR03296"/>
    <property type="match status" value="1"/>
</dbReference>
<gene>
    <name evidence="5" type="ORF">HX89_08760</name>
</gene>
<dbReference type="PIRSF" id="PIRSF007519">
    <property type="entry name" value="Protease_InhA"/>
    <property type="match status" value="1"/>
</dbReference>
<evidence type="ECO:0000313" key="6">
    <source>
        <dbReference type="Proteomes" id="UP000027986"/>
    </source>
</evidence>
<proteinExistence type="predicted"/>
<evidence type="ECO:0000259" key="4">
    <source>
        <dbReference type="Pfam" id="PF20774"/>
    </source>
</evidence>
<dbReference type="Gene3D" id="2.60.120.260">
    <property type="entry name" value="Galactose-binding domain-like"/>
    <property type="match status" value="1"/>
</dbReference>
<keyword evidence="6" id="KW-1185">Reference proteome</keyword>
<keyword evidence="5" id="KW-0645">Protease</keyword>
<keyword evidence="2" id="KW-0732">Signal</keyword>
<dbReference type="Pfam" id="PF20774">
    <property type="entry name" value="InhA-like_VEG"/>
    <property type="match status" value="1"/>
</dbReference>
<dbReference type="Pfam" id="PF20773">
    <property type="entry name" value="InhA-like_MAM"/>
    <property type="match status" value="1"/>
</dbReference>
<dbReference type="GeneID" id="41841231"/>
<dbReference type="GO" id="GO:0006508">
    <property type="term" value="P:proteolysis"/>
    <property type="evidence" value="ECO:0007669"/>
    <property type="project" value="UniProtKB-KW"/>
</dbReference>
<dbReference type="PANTHER" id="PTHR41775:SF1">
    <property type="entry name" value="PEPTIDASE M6-LIKE DOMAIN-CONTAINING PROTEIN"/>
    <property type="match status" value="1"/>
</dbReference>
<dbReference type="AlphaFoldDB" id="A0A075JLV2"/>
<name>A0A075JLV2_9MICO</name>
<dbReference type="InterPro" id="IPR024079">
    <property type="entry name" value="MetalloPept_cat_dom_sf"/>
</dbReference>